<dbReference type="RefSeq" id="WP_006714624.1">
    <property type="nucleotide sequence ID" value="NZ_AFWF01000308.1"/>
</dbReference>
<comment type="cofactor">
    <cofactor evidence="6">
        <name>Zn(2+)</name>
        <dbReference type="ChEBI" id="CHEBI:29105"/>
    </cofactor>
    <text evidence="6">Binds 1 zinc ion per subunit.</text>
</comment>
<comment type="caution">
    <text evidence="10">The sequence shown here is derived from an EMBL/GenBank/DDBJ whole genome shotgun (WGS) entry which is preliminary data.</text>
</comment>
<dbReference type="PROSITE" id="PS51694">
    <property type="entry name" value="PEPTIDASE_M66"/>
    <property type="match status" value="1"/>
</dbReference>
<evidence type="ECO:0000256" key="2">
    <source>
        <dbReference type="ARBA" id="ARBA00022723"/>
    </source>
</evidence>
<dbReference type="GO" id="GO:0046872">
    <property type="term" value="F:metal ion binding"/>
    <property type="evidence" value="ECO:0007669"/>
    <property type="project" value="UniProtKB-UniRule"/>
</dbReference>
<proteinExistence type="predicted"/>
<feature type="chain" id="PRO_5003386590" evidence="7">
    <location>
        <begin position="24"/>
        <end position="1016"/>
    </location>
</feature>
<reference evidence="10 11" key="1">
    <citation type="journal article" date="2012" name="Int. J. Syst. Evol. Microbiol.">
        <title>Vibrio caribbeanicus sp. nov., isolated from the marine sponge Scleritoderma cyanea.</title>
        <authorList>
            <person name="Hoffmann M."/>
            <person name="Monday S.R."/>
            <person name="Allard M.W."/>
            <person name="Strain E.A."/>
            <person name="Whittaker P."/>
            <person name="Naum M."/>
            <person name="McCarthy P.J."/>
            <person name="Lopez J.V."/>
            <person name="Fischer M."/>
            <person name="Brown E.W."/>
        </authorList>
    </citation>
    <scope>NUCLEOTIDE SEQUENCE [LARGE SCALE GENOMIC DNA]</scope>
    <source>
        <strain evidence="10 11">ATCC 700023</strain>
    </source>
</reference>
<keyword evidence="5 6" id="KW-0482">Metalloprotease</keyword>
<dbReference type="InterPro" id="IPR013783">
    <property type="entry name" value="Ig-like_fold"/>
</dbReference>
<dbReference type="OrthoDB" id="6229465at2"/>
<dbReference type="Proteomes" id="UP000004605">
    <property type="component" value="Unassembled WGS sequence"/>
</dbReference>
<dbReference type="InterPro" id="IPR051256">
    <property type="entry name" value="Dictomallein"/>
</dbReference>
<evidence type="ECO:0000256" key="6">
    <source>
        <dbReference type="PROSITE-ProRule" id="PRU01031"/>
    </source>
</evidence>
<dbReference type="InterPro" id="IPR003961">
    <property type="entry name" value="FN3_dom"/>
</dbReference>
<evidence type="ECO:0000259" key="8">
    <source>
        <dbReference type="PROSITE" id="PS50853"/>
    </source>
</evidence>
<feature type="binding site" evidence="6">
    <location>
        <position position="427"/>
    </location>
    <ligand>
        <name>Zn(2+)</name>
        <dbReference type="ChEBI" id="CHEBI:29105"/>
        <note>catalytic</note>
    </ligand>
</feature>
<evidence type="ECO:0000256" key="4">
    <source>
        <dbReference type="ARBA" id="ARBA00022833"/>
    </source>
</evidence>
<evidence type="ECO:0000313" key="10">
    <source>
        <dbReference type="EMBL" id="EGU30494.1"/>
    </source>
</evidence>
<dbReference type="CDD" id="cd00063">
    <property type="entry name" value="FN3"/>
    <property type="match status" value="1"/>
</dbReference>
<dbReference type="Pfam" id="PF10462">
    <property type="entry name" value="Peptidase_M66"/>
    <property type="match status" value="1"/>
</dbReference>
<feature type="binding site" evidence="6">
    <location>
        <position position="437"/>
    </location>
    <ligand>
        <name>Zn(2+)</name>
        <dbReference type="ChEBI" id="CHEBI:29105"/>
        <note>catalytic</note>
    </ligand>
</feature>
<keyword evidence="4 6" id="KW-0862">Zinc</keyword>
<dbReference type="AlphaFoldDB" id="F9S817"/>
<dbReference type="InterPro" id="IPR019503">
    <property type="entry name" value="Peptidase_M66_dom"/>
</dbReference>
<accession>F9S817</accession>
<evidence type="ECO:0000259" key="9">
    <source>
        <dbReference type="PROSITE" id="PS51694"/>
    </source>
</evidence>
<evidence type="ECO:0000256" key="1">
    <source>
        <dbReference type="ARBA" id="ARBA00022670"/>
    </source>
</evidence>
<keyword evidence="3 6" id="KW-0378">Hydrolase</keyword>
<keyword evidence="1 6" id="KW-0645">Protease</keyword>
<evidence type="ECO:0000256" key="3">
    <source>
        <dbReference type="ARBA" id="ARBA00022801"/>
    </source>
</evidence>
<dbReference type="PROSITE" id="PS50853">
    <property type="entry name" value="FN3"/>
    <property type="match status" value="1"/>
</dbReference>
<keyword evidence="2 6" id="KW-0479">Metal-binding</keyword>
<dbReference type="Pfam" id="PF12561">
    <property type="entry name" value="TagA"/>
    <property type="match status" value="1"/>
</dbReference>
<feature type="domain" description="Fibronectin type-III" evidence="8">
    <location>
        <begin position="42"/>
        <end position="132"/>
    </location>
</feature>
<keyword evidence="7" id="KW-0732">Signal</keyword>
<feature type="active site" evidence="6">
    <location>
        <position position="428"/>
    </location>
</feature>
<dbReference type="InterPro" id="IPR036116">
    <property type="entry name" value="FN3_sf"/>
</dbReference>
<evidence type="ECO:0000313" key="11">
    <source>
        <dbReference type="Proteomes" id="UP000004605"/>
    </source>
</evidence>
<evidence type="ECO:0000256" key="7">
    <source>
        <dbReference type="SAM" id="SignalP"/>
    </source>
</evidence>
<feature type="domain" description="Peptidase M66" evidence="9">
    <location>
        <begin position="277"/>
        <end position="529"/>
    </location>
</feature>
<protein>
    <submittedName>
        <fullName evidence="10">TagA-related protein</fullName>
    </submittedName>
</protein>
<keyword evidence="11" id="KW-1185">Reference proteome</keyword>
<dbReference type="Gene3D" id="2.60.40.10">
    <property type="entry name" value="Immunoglobulins"/>
    <property type="match status" value="1"/>
</dbReference>
<dbReference type="PANTHER" id="PTHR39540">
    <property type="match status" value="1"/>
</dbReference>
<dbReference type="InterPro" id="IPR022218">
    <property type="entry name" value="TagA_dom"/>
</dbReference>
<dbReference type="GO" id="GO:0006508">
    <property type="term" value="P:proteolysis"/>
    <property type="evidence" value="ECO:0007669"/>
    <property type="project" value="UniProtKB-UniRule"/>
</dbReference>
<sequence length="1016" mass="112372">MKIKLLSFMIGVAISGHSSLVLASIPSSASIDIKSQSSVEHAPTIEQFHVASLSDVAVQFSWNSSGKNNRYEVDIIERPANSSPIVYRADAIESGFYRGHLTPNTEYEAIVKVCNDNGCSSSESLTFTTQAERYTYNDARQADNHLSGNLAAHINLAQTHTSVTPDGNEDQARPFLIAERTALLLVTPKAYWTNHLWLEVLQDGVVVERVAMNPPSAQPETDQRDHGRETVVFSNHSWTTPISWQWMKPGISLRLSDNFNRVGELSEDRFIFGGAPELVIQNIDIGMLTEPRDQYRMIEEMHQLAPDYFQKIPASKLIMADYTPLHLTKVTLPNGKVYTERSDDEGGVYGGDMREAIGKALVSTGINNANFGIVDTAGYSQGWFRYTNHITAHNNRGVYQNGIVNHGLSGGGGKVTLSSSIGNEWSHELGHNYGRSHYPTNASVHDLTTGWGWDAFYNRFVGNLHWSGEATTISLGGQVVPPFEGIYRFTRDAQAGGESAGLGKVSLFTLEHPTQTQAIQRFFNDRPNIDLESPTGYLTWDHAAQRYVAAEVDHAAPIANGVPVITVLGIYDPMNLNPSQIYPLTYSNYGNVFELPEPSAIEPQLEGWQSVSDLNAEDRLVTEWQTMTIDGEQRSLCQFSYTNGNSEQANFVGYEDSNEGVCRTSADMYWSVNAQREHPVSQENDYQLLASKGSLIGAVTYTPTPELGEQTLCTLNKGGTSHDGAGFLADGRCKQVNGMKHTNGRDWTYATHQGGVVQYELKSQNQCQLNVTYPDGRIDEIALAGSRHTGNQSNKFHLNLDASQHPTDLNVTCRAGNGEVTILDHVQVERPSSVDKLMGPIIVGQEYGYSASQSGLPAGWFAHSDSFDPATLEQKDRATLVTMRKGNDREYVCRFETLVDETNKVLHGYVESLTEGQFQCTGGSEISIRDSQGERPMLSEINQFEWLSAINHSQVGERIKAKPGSDANLCSLTGNGEWYGVGYINQGGQCVQEPEVYWSNGNRWIFSSRHGQYTYR</sequence>
<feature type="binding site" evidence="6">
    <location>
        <position position="431"/>
    </location>
    <ligand>
        <name>Zn(2+)</name>
        <dbReference type="ChEBI" id="CHEBI:29105"/>
        <note>catalytic</note>
    </ligand>
</feature>
<feature type="signal peptide" evidence="7">
    <location>
        <begin position="1"/>
        <end position="23"/>
    </location>
</feature>
<dbReference type="SUPFAM" id="SSF49265">
    <property type="entry name" value="Fibronectin type III"/>
    <property type="match status" value="1"/>
</dbReference>
<dbReference type="EMBL" id="AFWF01000308">
    <property type="protein sequence ID" value="EGU30494.1"/>
    <property type="molecule type" value="Genomic_DNA"/>
</dbReference>
<dbReference type="PANTHER" id="PTHR39540:SF1">
    <property type="entry name" value="DICTOMALLEIN-1-RELATED"/>
    <property type="match status" value="1"/>
</dbReference>
<evidence type="ECO:0000256" key="5">
    <source>
        <dbReference type="ARBA" id="ARBA00023049"/>
    </source>
</evidence>
<name>F9S817_9VIBR</name>
<dbReference type="GO" id="GO:0004222">
    <property type="term" value="F:metalloendopeptidase activity"/>
    <property type="evidence" value="ECO:0007669"/>
    <property type="project" value="UniProtKB-UniRule"/>
</dbReference>
<gene>
    <name evidence="10" type="ORF">VII00023_10809</name>
</gene>
<organism evidence="10 11">
    <name type="scientific">Vibrio ichthyoenteri ATCC 700023</name>
    <dbReference type="NCBI Taxonomy" id="870968"/>
    <lineage>
        <taxon>Bacteria</taxon>
        <taxon>Pseudomonadati</taxon>
        <taxon>Pseudomonadota</taxon>
        <taxon>Gammaproteobacteria</taxon>
        <taxon>Vibrionales</taxon>
        <taxon>Vibrionaceae</taxon>
        <taxon>Vibrio</taxon>
    </lineage>
</organism>